<sequence length="382" mass="43980">MALDFSSTKFYYPVNSMVYKGLKADLEKQSRENLKTIDENLKPLELDEKVKNAQSGMINIYFRDPITQNITNSALSTESIEKLKNTFGSFDFYQRKDGSYILNGEVEKFVSSWYGDIAYQRGYLAADANHDGYLNKNELDETRSGFTSHGYFRLYKNKIIESNLSYVESYVKLNGIATAPDGMPEDFKKAQKTLYNEGKFAAPTLALELDKTIKNDKDSDGLILYKEILTEKEMKQQSMDLANYVILDYTFDPTKGALTLLDLLLRDKDALEIFGKLAQNNFDTKSLSKEELETLKKDFKEFFNENGEFDKEKFQKYYENLKEQFVDKSLNFLGLSKQDYQNKTLNLDFNKLSSVIKDIVNTFKEANTTPSNYSGLRLDLSL</sequence>
<comment type="caution">
    <text evidence="1">The sequence shown here is derived from an EMBL/GenBank/DDBJ whole genome shotgun (WGS) entry which is preliminary data.</text>
</comment>
<reference evidence="1 2" key="1">
    <citation type="submission" date="2018-05" db="EMBL/GenBank/DDBJ databases">
        <title>Novel Campyloabacter and Helicobacter Species and Strains.</title>
        <authorList>
            <person name="Mannion A.J."/>
            <person name="Shen Z."/>
            <person name="Fox J.G."/>
        </authorList>
    </citation>
    <scope>NUCLEOTIDE SEQUENCE [LARGE SCALE GENOMIC DNA]</scope>
    <source>
        <strain evidence="2">MIT17-664</strain>
    </source>
</reference>
<dbReference type="EMBL" id="NXLZ01000006">
    <property type="protein sequence ID" value="TKX30932.1"/>
    <property type="molecule type" value="Genomic_DNA"/>
</dbReference>
<dbReference type="InterPro" id="IPR018247">
    <property type="entry name" value="EF_Hand_1_Ca_BS"/>
</dbReference>
<evidence type="ECO:0000313" key="2">
    <source>
        <dbReference type="Proteomes" id="UP000308838"/>
    </source>
</evidence>
<evidence type="ECO:0000313" key="1">
    <source>
        <dbReference type="EMBL" id="TKX30932.1"/>
    </source>
</evidence>
<dbReference type="RefSeq" id="WP_137620578.1">
    <property type="nucleotide sequence ID" value="NZ_NXLZ01000006.1"/>
</dbReference>
<dbReference type="Proteomes" id="UP000308838">
    <property type="component" value="Unassembled WGS sequence"/>
</dbReference>
<keyword evidence="2" id="KW-1185">Reference proteome</keyword>
<evidence type="ECO:0008006" key="3">
    <source>
        <dbReference type="Google" id="ProtNLM"/>
    </source>
</evidence>
<protein>
    <recommendedName>
        <fullName evidence="3">EF-hand domain-containing protein</fullName>
    </recommendedName>
</protein>
<dbReference type="PROSITE" id="PS00018">
    <property type="entry name" value="EF_HAND_1"/>
    <property type="match status" value="1"/>
</dbReference>
<gene>
    <name evidence="1" type="ORF">CQA69_04320</name>
</gene>
<accession>A0A4V6DW88</accession>
<dbReference type="OrthoDB" id="5325212at2"/>
<organism evidence="1 2">
    <name type="scientific">Campylobacter estrildidarum</name>
    <dbReference type="NCBI Taxonomy" id="2510189"/>
    <lineage>
        <taxon>Bacteria</taxon>
        <taxon>Pseudomonadati</taxon>
        <taxon>Campylobacterota</taxon>
        <taxon>Epsilonproteobacteria</taxon>
        <taxon>Campylobacterales</taxon>
        <taxon>Campylobacteraceae</taxon>
        <taxon>Campylobacter</taxon>
    </lineage>
</organism>
<dbReference type="AlphaFoldDB" id="A0A4V6DW88"/>
<proteinExistence type="predicted"/>
<name>A0A4V6DW88_9BACT</name>